<evidence type="ECO:0000256" key="1">
    <source>
        <dbReference type="ARBA" id="ARBA00000707"/>
    </source>
</evidence>
<accession>A0A1Q3G2D4</accession>
<dbReference type="EC" id="3.4.19.12" evidence="3"/>
<dbReference type="GO" id="GO:0005829">
    <property type="term" value="C:cytosol"/>
    <property type="evidence" value="ECO:0007669"/>
    <property type="project" value="TreeGrafter"/>
</dbReference>
<feature type="transmembrane region" description="Helical" evidence="9">
    <location>
        <begin position="45"/>
        <end position="68"/>
    </location>
</feature>
<dbReference type="PANTHER" id="PTHR24006:SF888">
    <property type="entry name" value="UBIQUITIN CARBOXYL-TERMINAL HYDROLASE 30"/>
    <property type="match status" value="1"/>
</dbReference>
<dbReference type="Pfam" id="PF00443">
    <property type="entry name" value="UCH"/>
    <property type="match status" value="1"/>
</dbReference>
<dbReference type="GO" id="GO:0004843">
    <property type="term" value="F:cysteine-type deubiquitinase activity"/>
    <property type="evidence" value="ECO:0007669"/>
    <property type="project" value="UniProtKB-EC"/>
</dbReference>
<dbReference type="EMBL" id="GFDL01001129">
    <property type="protein sequence ID" value="JAV33916.1"/>
    <property type="molecule type" value="Transcribed_RNA"/>
</dbReference>
<evidence type="ECO:0000259" key="10">
    <source>
        <dbReference type="PROSITE" id="PS50235"/>
    </source>
</evidence>
<evidence type="ECO:0000256" key="9">
    <source>
        <dbReference type="SAM" id="Phobius"/>
    </source>
</evidence>
<dbReference type="SUPFAM" id="SSF54001">
    <property type="entry name" value="Cysteine proteinases"/>
    <property type="match status" value="1"/>
</dbReference>
<evidence type="ECO:0000313" key="11">
    <source>
        <dbReference type="EMBL" id="JAV33916.1"/>
    </source>
</evidence>
<dbReference type="PROSITE" id="PS50235">
    <property type="entry name" value="USP_3"/>
    <property type="match status" value="1"/>
</dbReference>
<dbReference type="InterPro" id="IPR028889">
    <property type="entry name" value="USP"/>
</dbReference>
<keyword evidence="6" id="KW-0378">Hydrolase</keyword>
<dbReference type="PROSITE" id="PS00973">
    <property type="entry name" value="USP_2"/>
    <property type="match status" value="1"/>
</dbReference>
<evidence type="ECO:0000256" key="6">
    <source>
        <dbReference type="ARBA" id="ARBA00022801"/>
    </source>
</evidence>
<dbReference type="PANTHER" id="PTHR24006">
    <property type="entry name" value="UBIQUITIN CARBOXYL-TERMINAL HYDROLASE"/>
    <property type="match status" value="1"/>
</dbReference>
<evidence type="ECO:0000256" key="4">
    <source>
        <dbReference type="ARBA" id="ARBA00022670"/>
    </source>
</evidence>
<feature type="transmembrane region" description="Helical" evidence="9">
    <location>
        <begin position="6"/>
        <end position="24"/>
    </location>
</feature>
<name>A0A1Q3G2D4_CULTA</name>
<keyword evidence="5" id="KW-0833">Ubl conjugation pathway</keyword>
<reference evidence="11" key="1">
    <citation type="submission" date="2017-01" db="EMBL/GenBank/DDBJ databases">
        <title>A deep insight into the sialotranscriptome of adult male and female Cluex tarsalis mosquitoes.</title>
        <authorList>
            <person name="Ribeiro J.M."/>
            <person name="Moreira F."/>
            <person name="Bernard K.A."/>
            <person name="Calvo E."/>
        </authorList>
    </citation>
    <scope>NUCLEOTIDE SEQUENCE</scope>
    <source>
        <strain evidence="11">Kern County</strain>
        <tissue evidence="11">Salivary glands</tissue>
    </source>
</reference>
<feature type="compositionally biased region" description="Polar residues" evidence="8">
    <location>
        <begin position="245"/>
        <end position="266"/>
    </location>
</feature>
<keyword evidence="9" id="KW-0472">Membrane</keyword>
<evidence type="ECO:0000256" key="2">
    <source>
        <dbReference type="ARBA" id="ARBA00009085"/>
    </source>
</evidence>
<keyword evidence="7" id="KW-0788">Thiol protease</keyword>
<feature type="region of interest" description="Disordered" evidence="8">
    <location>
        <begin position="233"/>
        <end position="270"/>
    </location>
</feature>
<organism evidence="11">
    <name type="scientific">Culex tarsalis</name>
    <name type="common">Encephalitis mosquito</name>
    <dbReference type="NCBI Taxonomy" id="7177"/>
    <lineage>
        <taxon>Eukaryota</taxon>
        <taxon>Metazoa</taxon>
        <taxon>Ecdysozoa</taxon>
        <taxon>Arthropoda</taxon>
        <taxon>Hexapoda</taxon>
        <taxon>Insecta</taxon>
        <taxon>Pterygota</taxon>
        <taxon>Neoptera</taxon>
        <taxon>Endopterygota</taxon>
        <taxon>Diptera</taxon>
        <taxon>Nematocera</taxon>
        <taxon>Culicoidea</taxon>
        <taxon>Culicidae</taxon>
        <taxon>Culicinae</taxon>
        <taxon>Culicini</taxon>
        <taxon>Culex</taxon>
        <taxon>Culex</taxon>
    </lineage>
</organism>
<comment type="similarity">
    <text evidence="2">Belongs to the peptidase C19 family.</text>
</comment>
<dbReference type="CDD" id="cd02662">
    <property type="entry name" value="Peptidase_C19F"/>
    <property type="match status" value="1"/>
</dbReference>
<dbReference type="AlphaFoldDB" id="A0A1Q3G2D4"/>
<evidence type="ECO:0000256" key="5">
    <source>
        <dbReference type="ARBA" id="ARBA00022786"/>
    </source>
</evidence>
<feature type="domain" description="USP" evidence="10">
    <location>
        <begin position="40"/>
        <end position="537"/>
    </location>
</feature>
<keyword evidence="9" id="KW-0812">Transmembrane</keyword>
<dbReference type="Gene3D" id="3.90.70.10">
    <property type="entry name" value="Cysteine proteinases"/>
    <property type="match status" value="1"/>
</dbReference>
<evidence type="ECO:0000256" key="3">
    <source>
        <dbReference type="ARBA" id="ARBA00012759"/>
    </source>
</evidence>
<dbReference type="GO" id="GO:0006508">
    <property type="term" value="P:proteolysis"/>
    <property type="evidence" value="ECO:0007669"/>
    <property type="project" value="UniProtKB-KW"/>
</dbReference>
<evidence type="ECO:0000256" key="7">
    <source>
        <dbReference type="ARBA" id="ARBA00022807"/>
    </source>
</evidence>
<keyword evidence="9" id="KW-1133">Transmembrane helix</keyword>
<feature type="compositionally biased region" description="Gly residues" evidence="8">
    <location>
        <begin position="548"/>
        <end position="562"/>
    </location>
</feature>
<evidence type="ECO:0000256" key="8">
    <source>
        <dbReference type="SAM" id="MobiDB-lite"/>
    </source>
</evidence>
<sequence>MDGDRLMMAAGVTAAVVVGAFVFWGPSGSSRLRQRRGQIAGLHNFGKTCFLNTLLQALAACPQLIAWLQLHNNKDKKSLVSSLQSVLEVVNGTHPTLRGDPFSPGAVIRALNSLGWVIPPDEHDTHELLHVLLNSLEEEVAKPKKIGCLSDALGEEELQAMMPPARPSSAMLSDFCNAEYDESTNLTRYARSEAHTPDSPHSTCTDTEDSLAMNDNSLLDLAIGSPPSIISTFSGRPSRPRSIMATETSGGQQQNGTLNKRSSGSCRSLERLTRGPGRVSVWGDRQQVQVPHPFRGGLSSQLCCSGCGYKSVVRYDKFDSITLSLPELKNPGISLGNLLTEFIQPETLNGVQCESCNETTSHTKTLTFSKLPPCLCIHIARTTWLPTGHAYKRQDFVHFPETLSMAPYSFVQPSLNSAMSTPWGSTMSLYSASLGAAAYEGMAGAGGEQATPVGSVGSSAFNFGSYTFGAMFPKNLYRLLAVIVHSGEANSGHFVTYRRGALRNSHKWYYTSDTVVREVTIEEALSSPAYMLFYDRGPSSSKYAQSGGVSGGGGPGPSGMGH</sequence>
<dbReference type="InterPro" id="IPR001394">
    <property type="entry name" value="Peptidase_C19_UCH"/>
</dbReference>
<dbReference type="InterPro" id="IPR038765">
    <property type="entry name" value="Papain-like_cys_pep_sf"/>
</dbReference>
<dbReference type="InterPro" id="IPR050164">
    <property type="entry name" value="Peptidase_C19"/>
</dbReference>
<comment type="catalytic activity">
    <reaction evidence="1">
        <text>Thiol-dependent hydrolysis of ester, thioester, amide, peptide and isopeptide bonds formed by the C-terminal Gly of ubiquitin (a 76-residue protein attached to proteins as an intracellular targeting signal).</text>
        <dbReference type="EC" id="3.4.19.12"/>
    </reaction>
</comment>
<protein>
    <recommendedName>
        <fullName evidence="3">ubiquitinyl hydrolase 1</fullName>
        <ecNumber evidence="3">3.4.19.12</ecNumber>
    </recommendedName>
</protein>
<dbReference type="GO" id="GO:0005634">
    <property type="term" value="C:nucleus"/>
    <property type="evidence" value="ECO:0007669"/>
    <property type="project" value="TreeGrafter"/>
</dbReference>
<dbReference type="GO" id="GO:0016579">
    <property type="term" value="P:protein deubiquitination"/>
    <property type="evidence" value="ECO:0007669"/>
    <property type="project" value="InterPro"/>
</dbReference>
<keyword evidence="4 11" id="KW-0645">Protease</keyword>
<dbReference type="InterPro" id="IPR018200">
    <property type="entry name" value="USP_CS"/>
</dbReference>
<feature type="region of interest" description="Disordered" evidence="8">
    <location>
        <begin position="543"/>
        <end position="562"/>
    </location>
</feature>
<proteinExistence type="inferred from homology"/>